<dbReference type="RefSeq" id="WP_189534494.1">
    <property type="nucleotide sequence ID" value="NZ_BMYX01000013.1"/>
</dbReference>
<dbReference type="AlphaFoldDB" id="A0A918P4G5"/>
<evidence type="ECO:0000256" key="3">
    <source>
        <dbReference type="ARBA" id="ARBA00022692"/>
    </source>
</evidence>
<comment type="caution">
    <text evidence="7">The sequence shown here is derived from an EMBL/GenBank/DDBJ whole genome shotgun (WGS) entry which is preliminary data.</text>
</comment>
<gene>
    <name evidence="7" type="ORF">GCM10011289_23350</name>
</gene>
<dbReference type="GO" id="GO:0015920">
    <property type="term" value="P:lipopolysaccharide transport"/>
    <property type="evidence" value="ECO:0007669"/>
    <property type="project" value="TreeGrafter"/>
</dbReference>
<dbReference type="InterPro" id="IPR030923">
    <property type="entry name" value="LptG"/>
</dbReference>
<dbReference type="GO" id="GO:0055085">
    <property type="term" value="P:transmembrane transport"/>
    <property type="evidence" value="ECO:0007669"/>
    <property type="project" value="InterPro"/>
</dbReference>
<dbReference type="GO" id="GO:0043190">
    <property type="term" value="C:ATP-binding cassette (ABC) transporter complex"/>
    <property type="evidence" value="ECO:0007669"/>
    <property type="project" value="InterPro"/>
</dbReference>
<comment type="subcellular location">
    <subcellularLocation>
        <location evidence="1">Cell membrane</location>
        <topology evidence="1">Multi-pass membrane protein</topology>
    </subcellularLocation>
</comment>
<dbReference type="PANTHER" id="PTHR33529">
    <property type="entry name" value="SLR0882 PROTEIN-RELATED"/>
    <property type="match status" value="1"/>
</dbReference>
<feature type="transmembrane region" description="Helical" evidence="6">
    <location>
        <begin position="305"/>
        <end position="327"/>
    </location>
</feature>
<evidence type="ECO:0000256" key="4">
    <source>
        <dbReference type="ARBA" id="ARBA00022989"/>
    </source>
</evidence>
<sequence length="358" mass="40241">MKLIYRYILARLAGGTLLTLLALLCLYAFFDAIQNVSQLGTGTFTLGTMARYIGLLVPGHAYELMPLAVLIGCLVAMTQLVSNSEYTILRTSGVTMTQLARTLVLFGALFALLTVLLGEFLAPLASQQAERLKLQSTHSMVAQEFRSGIWAKDNNNYINVREMLPDSTLLGIRILSYDGNYRLIHSRYAERGTYNRGTREWTLFNVRDTLLADDRASVALHPTQTWKSVIEPAILNVLLVAPEQMSALNLYSYITHLRGNHQKTERYDIALWGKLFYPLACVSMALVALAFMPRQRRNGQLGLRLFLGICLGVAFHFINRLFGYLGLLHEWNAPMSATLPTVLFLAAGLFMILRQERR</sequence>
<evidence type="ECO:0000256" key="6">
    <source>
        <dbReference type="SAM" id="Phobius"/>
    </source>
</evidence>
<feature type="transmembrane region" description="Helical" evidence="6">
    <location>
        <begin position="275"/>
        <end position="293"/>
    </location>
</feature>
<dbReference type="PANTHER" id="PTHR33529:SF2">
    <property type="entry name" value="LIPOPOLYSACCHARIDE EXPORT SYSTEM PERMEASE PROTEIN LPTG"/>
    <property type="match status" value="1"/>
</dbReference>
<feature type="transmembrane region" description="Helical" evidence="6">
    <location>
        <begin position="333"/>
        <end position="353"/>
    </location>
</feature>
<keyword evidence="8" id="KW-1185">Reference proteome</keyword>
<evidence type="ECO:0000256" key="5">
    <source>
        <dbReference type="ARBA" id="ARBA00023136"/>
    </source>
</evidence>
<evidence type="ECO:0000313" key="8">
    <source>
        <dbReference type="Proteomes" id="UP000645257"/>
    </source>
</evidence>
<protein>
    <submittedName>
        <fullName evidence="7">LPS export ABC transporter permease LptG</fullName>
    </submittedName>
</protein>
<dbReference type="InterPro" id="IPR005495">
    <property type="entry name" value="LptG/LptF_permease"/>
</dbReference>
<evidence type="ECO:0000256" key="2">
    <source>
        <dbReference type="ARBA" id="ARBA00022475"/>
    </source>
</evidence>
<dbReference type="EMBL" id="BMYX01000013">
    <property type="protein sequence ID" value="GGY19199.1"/>
    <property type="molecule type" value="Genomic_DNA"/>
</dbReference>
<keyword evidence="5 6" id="KW-0472">Membrane</keyword>
<proteinExistence type="predicted"/>
<reference evidence="7" key="2">
    <citation type="submission" date="2020-09" db="EMBL/GenBank/DDBJ databases">
        <authorList>
            <person name="Sun Q."/>
            <person name="Kim S."/>
        </authorList>
    </citation>
    <scope>NUCLEOTIDE SEQUENCE</scope>
    <source>
        <strain evidence="7">KCTC 32182</strain>
    </source>
</reference>
<evidence type="ECO:0000256" key="1">
    <source>
        <dbReference type="ARBA" id="ARBA00004651"/>
    </source>
</evidence>
<feature type="transmembrane region" description="Helical" evidence="6">
    <location>
        <begin position="12"/>
        <end position="30"/>
    </location>
</feature>
<name>A0A918P4G5_9NEIS</name>
<keyword evidence="3 6" id="KW-0812">Transmembrane</keyword>
<feature type="transmembrane region" description="Helical" evidence="6">
    <location>
        <begin position="64"/>
        <end position="82"/>
    </location>
</feature>
<keyword evidence="4 6" id="KW-1133">Transmembrane helix</keyword>
<feature type="transmembrane region" description="Helical" evidence="6">
    <location>
        <begin position="102"/>
        <end position="125"/>
    </location>
</feature>
<dbReference type="Pfam" id="PF03739">
    <property type="entry name" value="LptF_LptG"/>
    <property type="match status" value="1"/>
</dbReference>
<organism evidence="7 8">
    <name type="scientific">Paludibacterium paludis</name>
    <dbReference type="NCBI Taxonomy" id="1225769"/>
    <lineage>
        <taxon>Bacteria</taxon>
        <taxon>Pseudomonadati</taxon>
        <taxon>Pseudomonadota</taxon>
        <taxon>Betaproteobacteria</taxon>
        <taxon>Neisseriales</taxon>
        <taxon>Chromobacteriaceae</taxon>
        <taxon>Paludibacterium</taxon>
    </lineage>
</organism>
<evidence type="ECO:0000313" key="7">
    <source>
        <dbReference type="EMBL" id="GGY19199.1"/>
    </source>
</evidence>
<keyword evidence="2" id="KW-1003">Cell membrane</keyword>
<accession>A0A918P4G5</accession>
<dbReference type="NCBIfam" id="TIGR04408">
    <property type="entry name" value="LptG_lptG"/>
    <property type="match status" value="1"/>
</dbReference>
<reference evidence="7" key="1">
    <citation type="journal article" date="2014" name="Int. J. Syst. Evol. Microbiol.">
        <title>Complete genome sequence of Corynebacterium casei LMG S-19264T (=DSM 44701T), isolated from a smear-ripened cheese.</title>
        <authorList>
            <consortium name="US DOE Joint Genome Institute (JGI-PGF)"/>
            <person name="Walter F."/>
            <person name="Albersmeier A."/>
            <person name="Kalinowski J."/>
            <person name="Ruckert C."/>
        </authorList>
    </citation>
    <scope>NUCLEOTIDE SEQUENCE</scope>
    <source>
        <strain evidence="7">KCTC 32182</strain>
    </source>
</reference>
<dbReference type="Proteomes" id="UP000645257">
    <property type="component" value="Unassembled WGS sequence"/>
</dbReference>